<comment type="caution">
    <text evidence="9">The sequence shown here is derived from an EMBL/GenBank/DDBJ whole genome shotgun (WGS) entry which is preliminary data.</text>
</comment>
<evidence type="ECO:0000313" key="9">
    <source>
        <dbReference type="EMBL" id="KAJ2007962.1"/>
    </source>
</evidence>
<sequence>MSLTGFLFGNVDEEGHLSDNELDDELRNTLGGEDTNDYLTGILGSALFSDGHAKQNEDEDADEEANTVSTPAIQPQKDAIDFSDFNELADDAAVPRKAWNDGLAPGFVYGTTVERAQVDDDYDDDGEEEDDEEDIAEPAGSGMAGEVEQADFAGSDEENLEDLFDSPEVRPADSEADKRPSDLQLALPLEPAVAEPELQEAVVPRVVKRIPKGTVKFTDFFGCHVTRQIKRRRRQYQQEQAADDTADRDEFDSRIPVQRVAVDTRKLLAGAHEWLPTREEGFVSAVVSRSMVGNDSCDVYITVDERTGATTSQVMVPRQQADSAAALFQEIAYPLELDDWEQRVVWDPPSGDGSEAKDAAHSVLAQSSGGLVADFESHVIWDSDKAFQPSTRLQINLNDPHMLLESEASVREAERARARAQGAVDQLNQSNDHYYEVQQSGKAHRVRQTFGQLVVAHSLAALRLQAPFFRMRHSRAELRAWHRPMLQAVGTAQFSRVRTAKRRGKHSGENPWAAKDVTLRDSADCVLIEYCEEYPLVVSNVGMGSVVVNYYRKRHMDDHSLPKVGLGELFVLDVADISPFVGFGNVDPGQIVPALYNNMFRAPLFVQAVRPTDFLVVRHVAKGVATCFVRPVRHHFVAGQTYPLQEVPAPHSRRVTTTIKHRLQVAAYRLMNRNPYHLLQMARLSRVFPDYSELQIRQRLKEFCEYQRKGLGAGYWRPKHSMPIPDEDNMRKMLTPEMLCLFESMRVCQQHLHDAGKLGHERDDDDDTALPIEEVLATWNLTRNFINATQGKAMLKLYGEGDPTAKGEGFSFVRVSMKDIFLRAGESVEEKLAEIEARPKSAHRYNVAEQQQIYKDEITCIWNKQHQALTRSAAQVEAAALAATAGVGEAYSDENVIVPEINDCFGDAAITRCASAVDTAHVVPGSAVDASQRLAQGQQNPSSVTAHANFIMPNRKGLVIRRAVKSPYTGELMWRTEVVRDMAVVQAYLRQRRIIENLARDRESLFDNGESAADLVAETQSHLADLKLARDKRLHDARVLEKSHMTTFSLPQPNKPKKEVIRRCGNCGQLGHMKTNKKCPRYFEFNPV</sequence>
<evidence type="ECO:0008006" key="11">
    <source>
        <dbReference type="Google" id="ProtNLM"/>
    </source>
</evidence>
<feature type="domain" description="Transcription initiation factor TFIID subunit 1 histone acetyltransferase" evidence="7">
    <location>
        <begin position="428"/>
        <end position="869"/>
    </location>
</feature>
<dbReference type="InterPro" id="IPR040240">
    <property type="entry name" value="TAF1"/>
</dbReference>
<dbReference type="InterPro" id="IPR041670">
    <property type="entry name" value="Znf-CCHC_6"/>
</dbReference>
<evidence type="ECO:0000313" key="10">
    <source>
        <dbReference type="Proteomes" id="UP001150907"/>
    </source>
</evidence>
<evidence type="ECO:0000256" key="1">
    <source>
        <dbReference type="ARBA" id="ARBA00004123"/>
    </source>
</evidence>
<dbReference type="Pfam" id="PF15288">
    <property type="entry name" value="zf-CCHC_6"/>
    <property type="match status" value="1"/>
</dbReference>
<name>A0A9W8EK51_9FUNG</name>
<evidence type="ECO:0000256" key="2">
    <source>
        <dbReference type="ARBA" id="ARBA00023015"/>
    </source>
</evidence>
<dbReference type="PANTHER" id="PTHR13900">
    <property type="entry name" value="TRANSCRIPTION INITIATION FACTOR TFIID"/>
    <property type="match status" value="1"/>
</dbReference>
<protein>
    <recommendedName>
        <fullName evidence="11">Transcription initiation factor TFIID subunit 1 histone acetyltransferase domain-containing protein</fullName>
    </recommendedName>
</protein>
<gene>
    <name evidence="9" type="ORF">H4R26_000470</name>
</gene>
<dbReference type="InterPro" id="IPR009067">
    <property type="entry name" value="TAF_II_230-bd"/>
</dbReference>
<dbReference type="AlphaFoldDB" id="A0A9W8EK51"/>
<proteinExistence type="predicted"/>
<organism evidence="9 10">
    <name type="scientific">Coemansia thaxteri</name>
    <dbReference type="NCBI Taxonomy" id="2663907"/>
    <lineage>
        <taxon>Eukaryota</taxon>
        <taxon>Fungi</taxon>
        <taxon>Fungi incertae sedis</taxon>
        <taxon>Zoopagomycota</taxon>
        <taxon>Kickxellomycotina</taxon>
        <taxon>Kickxellomycetes</taxon>
        <taxon>Kickxellales</taxon>
        <taxon>Kickxellaceae</taxon>
        <taxon>Coemansia</taxon>
    </lineage>
</organism>
<keyword evidence="4" id="KW-0539">Nucleus</keyword>
<comment type="subcellular location">
    <subcellularLocation>
        <location evidence="1">Nucleus</location>
    </subcellularLocation>
</comment>
<keyword evidence="3" id="KW-0804">Transcription</keyword>
<dbReference type="EMBL" id="JANBQF010000014">
    <property type="protein sequence ID" value="KAJ2007962.1"/>
    <property type="molecule type" value="Genomic_DNA"/>
</dbReference>
<dbReference type="Proteomes" id="UP001150907">
    <property type="component" value="Unassembled WGS sequence"/>
</dbReference>
<accession>A0A9W8EK51</accession>
<dbReference type="PANTHER" id="PTHR13900:SF0">
    <property type="entry name" value="TRANSCRIPTION INITIATION FACTOR TFIID SUBUNIT 1"/>
    <property type="match status" value="1"/>
</dbReference>
<dbReference type="Pfam" id="PF12157">
    <property type="entry name" value="DUF3591"/>
    <property type="match status" value="1"/>
</dbReference>
<reference evidence="9" key="1">
    <citation type="submission" date="2022-07" db="EMBL/GenBank/DDBJ databases">
        <title>Phylogenomic reconstructions and comparative analyses of Kickxellomycotina fungi.</title>
        <authorList>
            <person name="Reynolds N.K."/>
            <person name="Stajich J.E."/>
            <person name="Barry K."/>
            <person name="Grigoriev I.V."/>
            <person name="Crous P."/>
            <person name="Smith M.E."/>
        </authorList>
    </citation>
    <scope>NUCLEOTIDE SEQUENCE</scope>
    <source>
        <strain evidence="9">IMI 214461</strain>
    </source>
</reference>
<feature type="domain" description="TAFII-230 TBP-binding" evidence="6">
    <location>
        <begin position="1"/>
        <end position="31"/>
    </location>
</feature>
<dbReference type="InterPro" id="IPR022591">
    <property type="entry name" value="TAF1_HAT_dom"/>
</dbReference>
<dbReference type="GO" id="GO:0017025">
    <property type="term" value="F:TBP-class protein binding"/>
    <property type="evidence" value="ECO:0007669"/>
    <property type="project" value="InterPro"/>
</dbReference>
<feature type="region of interest" description="Disordered" evidence="5">
    <location>
        <begin position="52"/>
        <end position="72"/>
    </location>
</feature>
<evidence type="ECO:0000256" key="3">
    <source>
        <dbReference type="ARBA" id="ARBA00023163"/>
    </source>
</evidence>
<dbReference type="GO" id="GO:0005669">
    <property type="term" value="C:transcription factor TFIID complex"/>
    <property type="evidence" value="ECO:0007669"/>
    <property type="project" value="InterPro"/>
</dbReference>
<keyword evidence="2" id="KW-0805">Transcription regulation</keyword>
<feature type="domain" description="Zinc knuckle" evidence="8">
    <location>
        <begin position="1063"/>
        <end position="1082"/>
    </location>
</feature>
<dbReference type="Gene3D" id="1.10.1100.10">
    <property type="entry name" value="TAFII-230 TBP-binding domain"/>
    <property type="match status" value="1"/>
</dbReference>
<evidence type="ECO:0000256" key="5">
    <source>
        <dbReference type="SAM" id="MobiDB-lite"/>
    </source>
</evidence>
<dbReference type="SUPFAM" id="SSF47055">
    <property type="entry name" value="TAF(II)230 TBP-binding fragment"/>
    <property type="match status" value="1"/>
</dbReference>
<dbReference type="Pfam" id="PF09247">
    <property type="entry name" value="TBP-binding"/>
    <property type="match status" value="1"/>
</dbReference>
<evidence type="ECO:0000259" key="7">
    <source>
        <dbReference type="Pfam" id="PF12157"/>
    </source>
</evidence>
<evidence type="ECO:0000259" key="8">
    <source>
        <dbReference type="Pfam" id="PF15288"/>
    </source>
</evidence>
<feature type="region of interest" description="Disordered" evidence="5">
    <location>
        <begin position="111"/>
        <end position="144"/>
    </location>
</feature>
<dbReference type="InterPro" id="IPR036741">
    <property type="entry name" value="TAFII-230_TBP-bd_sf"/>
</dbReference>
<keyword evidence="10" id="KW-1185">Reference proteome</keyword>
<dbReference type="GO" id="GO:0016251">
    <property type="term" value="F:RNA polymerase II general transcription initiation factor activity"/>
    <property type="evidence" value="ECO:0007669"/>
    <property type="project" value="InterPro"/>
</dbReference>
<dbReference type="GO" id="GO:0051123">
    <property type="term" value="P:RNA polymerase II preinitiation complex assembly"/>
    <property type="evidence" value="ECO:0007669"/>
    <property type="project" value="TreeGrafter"/>
</dbReference>
<dbReference type="GO" id="GO:0004402">
    <property type="term" value="F:histone acetyltransferase activity"/>
    <property type="evidence" value="ECO:0007669"/>
    <property type="project" value="InterPro"/>
</dbReference>
<evidence type="ECO:0000256" key="4">
    <source>
        <dbReference type="ARBA" id="ARBA00023242"/>
    </source>
</evidence>
<dbReference type="OrthoDB" id="5752at2759"/>
<evidence type="ECO:0000259" key="6">
    <source>
        <dbReference type="Pfam" id="PF09247"/>
    </source>
</evidence>
<feature type="compositionally biased region" description="Acidic residues" evidence="5">
    <location>
        <begin position="119"/>
        <end position="136"/>
    </location>
</feature>